<gene>
    <name evidence="12" type="ORF">HRR80_000392</name>
</gene>
<feature type="region of interest" description="Disordered" evidence="7">
    <location>
        <begin position="120"/>
        <end position="141"/>
    </location>
</feature>
<dbReference type="PROSITE" id="PS00080">
    <property type="entry name" value="MULTICOPPER_OXIDASE2"/>
    <property type="match status" value="1"/>
</dbReference>
<evidence type="ECO:0000256" key="7">
    <source>
        <dbReference type="SAM" id="MobiDB-lite"/>
    </source>
</evidence>
<dbReference type="InterPro" id="IPR045087">
    <property type="entry name" value="Cu-oxidase_fam"/>
</dbReference>
<keyword evidence="8" id="KW-0732">Signal</keyword>
<dbReference type="InterPro" id="IPR002355">
    <property type="entry name" value="Cu_oxidase_Cu_BS"/>
</dbReference>
<feature type="signal peptide" evidence="8">
    <location>
        <begin position="1"/>
        <end position="20"/>
    </location>
</feature>
<keyword evidence="3" id="KW-0677">Repeat</keyword>
<dbReference type="EMBL" id="JAJGCB010000001">
    <property type="protein sequence ID" value="KAJ8995629.1"/>
    <property type="molecule type" value="Genomic_DNA"/>
</dbReference>
<feature type="compositionally biased region" description="Polar residues" evidence="7">
    <location>
        <begin position="123"/>
        <end position="141"/>
    </location>
</feature>
<dbReference type="InterPro" id="IPR001117">
    <property type="entry name" value="Cu-oxidase_2nd"/>
</dbReference>
<evidence type="ECO:0000256" key="3">
    <source>
        <dbReference type="ARBA" id="ARBA00022737"/>
    </source>
</evidence>
<feature type="domain" description="Plastocyanin-like" evidence="11">
    <location>
        <begin position="204"/>
        <end position="319"/>
    </location>
</feature>
<feature type="region of interest" description="Disordered" evidence="7">
    <location>
        <begin position="724"/>
        <end position="749"/>
    </location>
</feature>
<dbReference type="SUPFAM" id="SSF49503">
    <property type="entry name" value="Cupredoxins"/>
    <property type="match status" value="3"/>
</dbReference>
<name>A0AAN6F3C7_EXODE</name>
<keyword evidence="4" id="KW-0560">Oxidoreductase</keyword>
<dbReference type="PROSITE" id="PS00079">
    <property type="entry name" value="MULTICOPPER_OXIDASE1"/>
    <property type="match status" value="1"/>
</dbReference>
<dbReference type="GO" id="GO:0016491">
    <property type="term" value="F:oxidoreductase activity"/>
    <property type="evidence" value="ECO:0007669"/>
    <property type="project" value="UniProtKB-KW"/>
</dbReference>
<dbReference type="InterPro" id="IPR011707">
    <property type="entry name" value="Cu-oxidase-like_N"/>
</dbReference>
<dbReference type="PANTHER" id="PTHR11709">
    <property type="entry name" value="MULTI-COPPER OXIDASE"/>
    <property type="match status" value="1"/>
</dbReference>
<feature type="region of interest" description="Disordered" evidence="7">
    <location>
        <begin position="158"/>
        <end position="190"/>
    </location>
</feature>
<feature type="domain" description="Plastocyanin-like" evidence="9">
    <location>
        <begin position="330"/>
        <end position="487"/>
    </location>
</feature>
<evidence type="ECO:0000313" key="12">
    <source>
        <dbReference type="EMBL" id="KAJ8995629.1"/>
    </source>
</evidence>
<dbReference type="InterPro" id="IPR008972">
    <property type="entry name" value="Cupredoxin"/>
</dbReference>
<proteinExistence type="inferred from homology"/>
<reference evidence="12" key="1">
    <citation type="submission" date="2023-01" db="EMBL/GenBank/DDBJ databases">
        <title>Exophiala dermititidis isolated from Cystic Fibrosis Patient.</title>
        <authorList>
            <person name="Kurbessoian T."/>
            <person name="Crocker A."/>
            <person name="Murante D."/>
            <person name="Hogan D.A."/>
            <person name="Stajich J.E."/>
        </authorList>
    </citation>
    <scope>NUCLEOTIDE SEQUENCE</scope>
    <source>
        <strain evidence="12">Ex8</strain>
    </source>
</reference>
<dbReference type="GO" id="GO:0005507">
    <property type="term" value="F:copper ion binding"/>
    <property type="evidence" value="ECO:0007669"/>
    <property type="project" value="InterPro"/>
</dbReference>
<comment type="similarity">
    <text evidence="1">Belongs to the multicopper oxidase family.</text>
</comment>
<feature type="domain" description="Plastocyanin-like" evidence="10">
    <location>
        <begin position="577"/>
        <end position="690"/>
    </location>
</feature>
<evidence type="ECO:0000259" key="9">
    <source>
        <dbReference type="Pfam" id="PF00394"/>
    </source>
</evidence>
<dbReference type="Pfam" id="PF00394">
    <property type="entry name" value="Cu-oxidase"/>
    <property type="match status" value="1"/>
</dbReference>
<dbReference type="FunFam" id="2.60.40.420:FF:000038">
    <property type="entry name" value="Extracellular dihydrogeodin oxidase/laccase"/>
    <property type="match status" value="1"/>
</dbReference>
<evidence type="ECO:0000256" key="2">
    <source>
        <dbReference type="ARBA" id="ARBA00022723"/>
    </source>
</evidence>
<feature type="region of interest" description="Disordered" evidence="7">
    <location>
        <begin position="64"/>
        <end position="86"/>
    </location>
</feature>
<feature type="chain" id="PRO_5043012056" description="Multicopper oxidase" evidence="8">
    <location>
        <begin position="21"/>
        <end position="749"/>
    </location>
</feature>
<evidence type="ECO:0000256" key="6">
    <source>
        <dbReference type="ARBA" id="ARBA00023180"/>
    </source>
</evidence>
<feature type="compositionally biased region" description="Basic residues" evidence="7">
    <location>
        <begin position="727"/>
        <end position="738"/>
    </location>
</feature>
<protein>
    <recommendedName>
        <fullName evidence="14">Multicopper oxidase</fullName>
    </recommendedName>
</protein>
<dbReference type="Gene3D" id="2.60.40.420">
    <property type="entry name" value="Cupredoxins - blue copper proteins"/>
    <property type="match status" value="3"/>
</dbReference>
<sequence length="749" mass="80524">MGVTSVLIWVTLLFAASIHAVPDFRGPGDYLGIRARPTGRRHAGFHPTGHSRPHLFLTRPAHPHPVGPSHRPPVPGHGSNTVSSQNPVYYSGPPIIGTASLPASLSTIVFPSNLPTSGFPKPTSGSSLGNNALPQSETNGQSLLGTFDAPKYPLWIGHSSSGDHNHGGSPSGSPPWGNRTASNTNPYKGAPSTGVVRSYDFVISRGTIAPDGVERSVLLVNGAFPGPTIEANWGDTIQVTVTNSITGPEEGTALHWHGMLQKGTPYEDGVPGVTQCPIAPGQTFTYSFNAALYGTTWYHSHYSAQYAGGMLGPMIIHGPLNAEYDEDLGPILLTDYYHEDYYTIVEEVMGTDLTLIAPTSVNNLINGKGVYDCSLVSNDTTCTPNAGLSKFRFTSGQSYRLRLINAGAEGIQRFSIDNHALTVMAYDLVPIEPYTTNVVTLGIGQRADVIVQANGSSSDLVWMRSTISSLCSATTQPDGLAIIYYQDANTTAEPTSSAWPIDDTSCGNDALDTTVPFYPITPPASSNDNSTTSAAAAAVPTVNVALNFEINSTGHFLWTMDGSSFRVDYNDPVLMPAAAGNDSYPYDPEWNMYDFGSNQSFIIVVNNESPIAHPMHIHGHNMFVLSEGLGTWDGSVVNPSNPTRRDVQMLQPDGYMAIQVDADNPGVWPFHCHIAWHVSGGLYINILEHPELIPSAFHIPSNVNNLCTSWDAFTNRGPIDQIDSGLRKRSSSSHHLGKRAFSNPIRRTL</sequence>
<keyword evidence="2" id="KW-0479">Metal-binding</keyword>
<evidence type="ECO:0000256" key="1">
    <source>
        <dbReference type="ARBA" id="ARBA00010609"/>
    </source>
</evidence>
<dbReference type="Pfam" id="PF07731">
    <property type="entry name" value="Cu-oxidase_2"/>
    <property type="match status" value="1"/>
</dbReference>
<evidence type="ECO:0000259" key="11">
    <source>
        <dbReference type="Pfam" id="PF07732"/>
    </source>
</evidence>
<dbReference type="InterPro" id="IPR011706">
    <property type="entry name" value="Cu-oxidase_C"/>
</dbReference>
<comment type="caution">
    <text evidence="12">The sequence shown here is derived from an EMBL/GenBank/DDBJ whole genome shotgun (WGS) entry which is preliminary data.</text>
</comment>
<evidence type="ECO:0000256" key="5">
    <source>
        <dbReference type="ARBA" id="ARBA00023008"/>
    </source>
</evidence>
<evidence type="ECO:0008006" key="14">
    <source>
        <dbReference type="Google" id="ProtNLM"/>
    </source>
</evidence>
<accession>A0AAN6F3C7</accession>
<dbReference type="FunFam" id="2.60.40.420:FF:000021">
    <property type="entry name" value="Extracellular dihydrogeodin oxidase/laccase"/>
    <property type="match status" value="1"/>
</dbReference>
<evidence type="ECO:0000259" key="10">
    <source>
        <dbReference type="Pfam" id="PF07731"/>
    </source>
</evidence>
<feature type="compositionally biased region" description="Pro residues" evidence="7">
    <location>
        <begin position="64"/>
        <end position="75"/>
    </location>
</feature>
<dbReference type="CDD" id="cd13901">
    <property type="entry name" value="CuRO_3_MaLCC_like"/>
    <property type="match status" value="1"/>
</dbReference>
<evidence type="ECO:0000256" key="8">
    <source>
        <dbReference type="SAM" id="SignalP"/>
    </source>
</evidence>
<dbReference type="CDD" id="cd13880">
    <property type="entry name" value="CuRO_2_MaLCC_like"/>
    <property type="match status" value="1"/>
</dbReference>
<dbReference type="CDD" id="cd13854">
    <property type="entry name" value="CuRO_1_MaLCC_like"/>
    <property type="match status" value="1"/>
</dbReference>
<keyword evidence="6" id="KW-0325">Glycoprotein</keyword>
<dbReference type="InterPro" id="IPR033138">
    <property type="entry name" value="Cu_oxidase_CS"/>
</dbReference>
<dbReference type="Proteomes" id="UP001161757">
    <property type="component" value="Unassembled WGS sequence"/>
</dbReference>
<organism evidence="12 13">
    <name type="scientific">Exophiala dermatitidis</name>
    <name type="common">Black yeast-like fungus</name>
    <name type="synonym">Wangiella dermatitidis</name>
    <dbReference type="NCBI Taxonomy" id="5970"/>
    <lineage>
        <taxon>Eukaryota</taxon>
        <taxon>Fungi</taxon>
        <taxon>Dikarya</taxon>
        <taxon>Ascomycota</taxon>
        <taxon>Pezizomycotina</taxon>
        <taxon>Eurotiomycetes</taxon>
        <taxon>Chaetothyriomycetidae</taxon>
        <taxon>Chaetothyriales</taxon>
        <taxon>Herpotrichiellaceae</taxon>
        <taxon>Exophiala</taxon>
    </lineage>
</organism>
<dbReference type="Pfam" id="PF07732">
    <property type="entry name" value="Cu-oxidase_3"/>
    <property type="match status" value="1"/>
</dbReference>
<keyword evidence="5" id="KW-0186">Copper</keyword>
<evidence type="ECO:0000313" key="13">
    <source>
        <dbReference type="Proteomes" id="UP001161757"/>
    </source>
</evidence>
<dbReference type="AlphaFoldDB" id="A0AAN6F3C7"/>
<dbReference type="PANTHER" id="PTHR11709:SF145">
    <property type="entry name" value="LCC1"/>
    <property type="match status" value="1"/>
</dbReference>
<evidence type="ECO:0000256" key="4">
    <source>
        <dbReference type="ARBA" id="ARBA00023002"/>
    </source>
</evidence>